<dbReference type="GO" id="GO:0006783">
    <property type="term" value="P:heme biosynthetic process"/>
    <property type="evidence" value="ECO:0007669"/>
    <property type="project" value="TreeGrafter"/>
</dbReference>
<dbReference type="KEGG" id="msw:MSSIT_1142"/>
<dbReference type="SFLD" id="SFLDS00029">
    <property type="entry name" value="Radical_SAM"/>
    <property type="match status" value="1"/>
</dbReference>
<evidence type="ECO:0000259" key="5">
    <source>
        <dbReference type="PROSITE" id="PS51918"/>
    </source>
</evidence>
<sequence length="487" mass="55882">MQFCEQDSPYLAGNRILRNDGEYIVAYESTVEKNKYFVLPLNITLILPLFDGSNTLSDIKKNAMQIYSGLYETVHPEALENNSKKLSELVDQTIAAILNLEILALEGENSPSLRNLEKLVPDIEGYQFPIVRLSRPLSVSISFTNRCHYDCIYCYAERKKCEEKELSQWIKIFDELQENEIFLVDIGGTDIFARPDALEILQAMVDRDFVFLLSTKSFIDENTAKCLALMHIGLGDAPEHLFRYVQLSIDSVDASTAGYMVKKKDHYEKTIQSVKNLMNVGIRPKIKCVLTPFNYLEMSAIVNEFASLGVRDFQFVQYSRSKYRHNDDLFLSFKHKEFISNFAESANKNYPLLNISVEKNLTTGGNRNLSPEKWKDRSVCSGGRSNMIIQPNGDVTLCEQIPHREEFIVGNVFDEGIMGVWNSKRITDFIYPPREKFKNSVCYDCLEFEACHRIKGYCYRDVLSSYGTIYDAQPECPVQIKLPVREI</sequence>
<dbReference type="OrthoDB" id="133194at2157"/>
<evidence type="ECO:0000313" key="7">
    <source>
        <dbReference type="Proteomes" id="UP000033111"/>
    </source>
</evidence>
<dbReference type="PROSITE" id="PS51918">
    <property type="entry name" value="RADICAL_SAM"/>
    <property type="match status" value="1"/>
</dbReference>
<dbReference type="GeneID" id="24859934"/>
<dbReference type="Proteomes" id="UP000033111">
    <property type="component" value="Chromosome"/>
</dbReference>
<dbReference type="InterPro" id="IPR050377">
    <property type="entry name" value="Radical_SAM_PqqE_MftC-like"/>
</dbReference>
<keyword evidence="4" id="KW-0411">Iron-sulfur</keyword>
<dbReference type="PANTHER" id="PTHR11228">
    <property type="entry name" value="RADICAL SAM DOMAIN PROTEIN"/>
    <property type="match status" value="1"/>
</dbReference>
<dbReference type="Gene3D" id="3.20.20.70">
    <property type="entry name" value="Aldolase class I"/>
    <property type="match status" value="1"/>
</dbReference>
<dbReference type="PATRIC" id="fig|1434120.4.peg.1450"/>
<dbReference type="SFLD" id="SFLDG01067">
    <property type="entry name" value="SPASM/twitch_domain_containing"/>
    <property type="match status" value="1"/>
</dbReference>
<dbReference type="HOGENOM" id="CLU_041531_0_0_2"/>
<name>A0A0E3L841_9EURY</name>
<dbReference type="InterPro" id="IPR023885">
    <property type="entry name" value="4Fe4S-binding_SPASM_dom"/>
</dbReference>
<dbReference type="CDD" id="cd21109">
    <property type="entry name" value="SPASM"/>
    <property type="match status" value="1"/>
</dbReference>
<evidence type="ECO:0000256" key="2">
    <source>
        <dbReference type="ARBA" id="ARBA00022723"/>
    </source>
</evidence>
<evidence type="ECO:0000256" key="1">
    <source>
        <dbReference type="ARBA" id="ARBA00022691"/>
    </source>
</evidence>
<dbReference type="GO" id="GO:0046872">
    <property type="term" value="F:metal ion binding"/>
    <property type="evidence" value="ECO:0007669"/>
    <property type="project" value="UniProtKB-KW"/>
</dbReference>
<keyword evidence="1" id="KW-0949">S-adenosyl-L-methionine</keyword>
<dbReference type="PANTHER" id="PTHR11228:SF7">
    <property type="entry name" value="PQQA PEPTIDE CYCLASE"/>
    <property type="match status" value="1"/>
</dbReference>
<reference evidence="6 7" key="1">
    <citation type="submission" date="2014-07" db="EMBL/GenBank/DDBJ databases">
        <title>Methanogenic archaea and the global carbon cycle.</title>
        <authorList>
            <person name="Henriksen J.R."/>
            <person name="Luke J."/>
            <person name="Reinhart S."/>
            <person name="Benedict M.N."/>
            <person name="Youngblut N.D."/>
            <person name="Metcalf M.E."/>
            <person name="Whitaker R.J."/>
            <person name="Metcalf W.W."/>
        </authorList>
    </citation>
    <scope>NUCLEOTIDE SEQUENCE [LARGE SCALE GENOMIC DNA]</scope>
    <source>
        <strain evidence="6 7">T4/M</strain>
    </source>
</reference>
<dbReference type="InterPro" id="IPR007197">
    <property type="entry name" value="rSAM"/>
</dbReference>
<dbReference type="Pfam" id="PF04055">
    <property type="entry name" value="Radical_SAM"/>
    <property type="match status" value="1"/>
</dbReference>
<gene>
    <name evidence="6" type="ORF">MSSIT_1142</name>
</gene>
<dbReference type="GO" id="GO:0003824">
    <property type="term" value="F:catalytic activity"/>
    <property type="evidence" value="ECO:0007669"/>
    <property type="project" value="InterPro"/>
</dbReference>
<dbReference type="InterPro" id="IPR013785">
    <property type="entry name" value="Aldolase_TIM"/>
</dbReference>
<feature type="domain" description="Radical SAM core" evidence="5">
    <location>
        <begin position="133"/>
        <end position="352"/>
    </location>
</feature>
<dbReference type="NCBIfam" id="TIGR04085">
    <property type="entry name" value="rSAM_more_4Fe4S"/>
    <property type="match status" value="1"/>
</dbReference>
<evidence type="ECO:0000256" key="4">
    <source>
        <dbReference type="ARBA" id="ARBA00023014"/>
    </source>
</evidence>
<dbReference type="Pfam" id="PF13186">
    <property type="entry name" value="SPASM"/>
    <property type="match status" value="1"/>
</dbReference>
<keyword evidence="3" id="KW-0408">Iron</keyword>
<dbReference type="RefSeq" id="WP_048170820.1">
    <property type="nucleotide sequence ID" value="NZ_CP009506.1"/>
</dbReference>
<organism evidence="6 7">
    <name type="scientific">Methanosarcina siciliae T4/M</name>
    <dbReference type="NCBI Taxonomy" id="1434120"/>
    <lineage>
        <taxon>Archaea</taxon>
        <taxon>Methanobacteriati</taxon>
        <taxon>Methanobacteriota</taxon>
        <taxon>Stenosarchaea group</taxon>
        <taxon>Methanomicrobia</taxon>
        <taxon>Methanosarcinales</taxon>
        <taxon>Methanosarcinaceae</taxon>
        <taxon>Methanosarcina</taxon>
    </lineage>
</organism>
<keyword evidence="2" id="KW-0479">Metal-binding</keyword>
<proteinExistence type="predicted"/>
<evidence type="ECO:0000256" key="3">
    <source>
        <dbReference type="ARBA" id="ARBA00023004"/>
    </source>
</evidence>
<keyword evidence="7" id="KW-1185">Reference proteome</keyword>
<dbReference type="CDD" id="cd01335">
    <property type="entry name" value="Radical_SAM"/>
    <property type="match status" value="1"/>
</dbReference>
<dbReference type="SUPFAM" id="SSF102114">
    <property type="entry name" value="Radical SAM enzymes"/>
    <property type="match status" value="1"/>
</dbReference>
<dbReference type="GO" id="GO:0051536">
    <property type="term" value="F:iron-sulfur cluster binding"/>
    <property type="evidence" value="ECO:0007669"/>
    <property type="project" value="UniProtKB-KW"/>
</dbReference>
<protein>
    <submittedName>
        <fullName evidence="6">Radical SAM domain heme biosynthesis protein</fullName>
    </submittedName>
</protein>
<dbReference type="AlphaFoldDB" id="A0A0E3L841"/>
<evidence type="ECO:0000313" key="6">
    <source>
        <dbReference type="EMBL" id="AKB27861.1"/>
    </source>
</evidence>
<dbReference type="InterPro" id="IPR058240">
    <property type="entry name" value="rSAM_sf"/>
</dbReference>
<dbReference type="EMBL" id="CP009506">
    <property type="protein sequence ID" value="AKB27861.1"/>
    <property type="molecule type" value="Genomic_DNA"/>
</dbReference>
<accession>A0A0E3L841</accession>